<evidence type="ECO:0000313" key="3">
    <source>
        <dbReference type="Proteomes" id="UP000654918"/>
    </source>
</evidence>
<dbReference type="EMBL" id="WIGO01000093">
    <property type="protein sequence ID" value="KAF6830510.1"/>
    <property type="molecule type" value="Genomic_DNA"/>
</dbReference>
<evidence type="ECO:0000256" key="1">
    <source>
        <dbReference type="SAM" id="Phobius"/>
    </source>
</evidence>
<proteinExistence type="predicted"/>
<keyword evidence="3" id="KW-1185">Reference proteome</keyword>
<feature type="transmembrane region" description="Helical" evidence="1">
    <location>
        <begin position="86"/>
        <end position="104"/>
    </location>
</feature>
<keyword evidence="1" id="KW-0472">Membrane</keyword>
<evidence type="ECO:0000313" key="2">
    <source>
        <dbReference type="EMBL" id="KAF6830510.1"/>
    </source>
</evidence>
<dbReference type="AlphaFoldDB" id="A0A8H6NFB3"/>
<gene>
    <name evidence="2" type="ORF">CPLU01_07309</name>
</gene>
<sequence>MAVDCGRLTADGVISRRRVRQRASAIALDSTWINSNREKRKTIQVWERDVSEEWSVDIVAGRIEDTTRKARRKAKTKKLKRETEKFGVGHGVVVVVVVVVVDRYGDLQRRMRMSCESDPPARPPWCGLWRMEILGNFMGVQAVCSFFPFSSSSRRASHPEMAYHVCLLPTPPRRPGRKRVLARSINC</sequence>
<name>A0A8H6NFB3_9PEZI</name>
<keyword evidence="1" id="KW-0812">Transmembrane</keyword>
<accession>A0A8H6NFB3</accession>
<reference evidence="2" key="1">
    <citation type="journal article" date="2020" name="Phytopathology">
        <title>Genome Sequence Resources of Colletotrichum truncatum, C. plurivorum, C. musicola, and C. sojae: Four Species Pathogenic to Soybean (Glycine max).</title>
        <authorList>
            <person name="Rogerio F."/>
            <person name="Boufleur T.R."/>
            <person name="Ciampi-Guillardi M."/>
            <person name="Sukno S.A."/>
            <person name="Thon M.R."/>
            <person name="Massola Junior N.S."/>
            <person name="Baroncelli R."/>
        </authorList>
    </citation>
    <scope>NUCLEOTIDE SEQUENCE</scope>
    <source>
        <strain evidence="2">LFN00145</strain>
    </source>
</reference>
<keyword evidence="1" id="KW-1133">Transmembrane helix</keyword>
<dbReference type="Proteomes" id="UP000654918">
    <property type="component" value="Unassembled WGS sequence"/>
</dbReference>
<protein>
    <submittedName>
        <fullName evidence="2">Uncharacterized protein</fullName>
    </submittedName>
</protein>
<organism evidence="2 3">
    <name type="scientific">Colletotrichum plurivorum</name>
    <dbReference type="NCBI Taxonomy" id="2175906"/>
    <lineage>
        <taxon>Eukaryota</taxon>
        <taxon>Fungi</taxon>
        <taxon>Dikarya</taxon>
        <taxon>Ascomycota</taxon>
        <taxon>Pezizomycotina</taxon>
        <taxon>Sordariomycetes</taxon>
        <taxon>Hypocreomycetidae</taxon>
        <taxon>Glomerellales</taxon>
        <taxon>Glomerellaceae</taxon>
        <taxon>Colletotrichum</taxon>
        <taxon>Colletotrichum orchidearum species complex</taxon>
    </lineage>
</organism>
<comment type="caution">
    <text evidence="2">The sequence shown here is derived from an EMBL/GenBank/DDBJ whole genome shotgun (WGS) entry which is preliminary data.</text>
</comment>